<feature type="region of interest" description="Disordered" evidence="1">
    <location>
        <begin position="144"/>
        <end position="170"/>
    </location>
</feature>
<organism evidence="2 3">
    <name type="scientific">Pseudorhodoferax soli</name>
    <dbReference type="NCBI Taxonomy" id="545864"/>
    <lineage>
        <taxon>Bacteria</taxon>
        <taxon>Pseudomonadati</taxon>
        <taxon>Pseudomonadota</taxon>
        <taxon>Betaproteobacteria</taxon>
        <taxon>Burkholderiales</taxon>
        <taxon>Comamonadaceae</taxon>
    </lineage>
</organism>
<reference evidence="2 3" key="1">
    <citation type="submission" date="2018-07" db="EMBL/GenBank/DDBJ databases">
        <title>Genomic Encyclopedia of Type Strains, Phase IV (KMG-IV): sequencing the most valuable type-strain genomes for metagenomic binning, comparative biology and taxonomic classification.</title>
        <authorList>
            <person name="Goeker M."/>
        </authorList>
    </citation>
    <scope>NUCLEOTIDE SEQUENCE [LARGE SCALE GENOMIC DNA]</scope>
    <source>
        <strain evidence="2 3">DSM 21634</strain>
    </source>
</reference>
<keyword evidence="3" id="KW-1185">Reference proteome</keyword>
<evidence type="ECO:0000256" key="1">
    <source>
        <dbReference type="SAM" id="MobiDB-lite"/>
    </source>
</evidence>
<evidence type="ECO:0000313" key="3">
    <source>
        <dbReference type="Proteomes" id="UP000252884"/>
    </source>
</evidence>
<dbReference type="Proteomes" id="UP000252884">
    <property type="component" value="Unassembled WGS sequence"/>
</dbReference>
<gene>
    <name evidence="2" type="ORF">DES41_101749</name>
</gene>
<protein>
    <submittedName>
        <fullName evidence="2">Uncharacterized protein</fullName>
    </submittedName>
</protein>
<comment type="caution">
    <text evidence="2">The sequence shown here is derived from an EMBL/GenBank/DDBJ whole genome shotgun (WGS) entry which is preliminary data.</text>
</comment>
<sequence length="170" mass="17855">MLQLPARLRRCVIGLLLVALPLYGLGGALLRMLGPDHRHAAVAEAPSWSDLVGRQLQALVGPQASRLIDNLRLQARLRPATSGHAHGAGAHHHHGKFARHHHAPHDATVVAIDGHGGADTATAGGTLLPLALPAALAIPCAPASPSRWPEHGTSPWHSHVPALPERPPRA</sequence>
<dbReference type="EMBL" id="QPJK01000001">
    <property type="protein sequence ID" value="RCW76144.1"/>
    <property type="molecule type" value="Genomic_DNA"/>
</dbReference>
<feature type="region of interest" description="Disordered" evidence="1">
    <location>
        <begin position="80"/>
        <end position="99"/>
    </location>
</feature>
<proteinExistence type="predicted"/>
<evidence type="ECO:0000313" key="2">
    <source>
        <dbReference type="EMBL" id="RCW76144.1"/>
    </source>
</evidence>
<feature type="compositionally biased region" description="Basic residues" evidence="1">
    <location>
        <begin position="89"/>
        <end position="99"/>
    </location>
</feature>
<name>A0A368YD80_9BURK</name>
<accession>A0A368YD80</accession>
<dbReference type="AlphaFoldDB" id="A0A368YD80"/>